<keyword evidence="2" id="KW-0489">Methyltransferase</keyword>
<dbReference type="GO" id="GO:0008168">
    <property type="term" value="F:methyltransferase activity"/>
    <property type="evidence" value="ECO:0007669"/>
    <property type="project" value="UniProtKB-KW"/>
</dbReference>
<keyword evidence="3" id="KW-1185">Reference proteome</keyword>
<dbReference type="CDD" id="cd02440">
    <property type="entry name" value="AdoMet_MTases"/>
    <property type="match status" value="1"/>
</dbReference>
<dbReference type="SUPFAM" id="SSF53335">
    <property type="entry name" value="S-adenosyl-L-methionine-dependent methyltransferases"/>
    <property type="match status" value="1"/>
</dbReference>
<reference evidence="3" key="1">
    <citation type="journal article" date="2019" name="Int. J. Syst. Evol. Microbiol.">
        <title>The Global Catalogue of Microorganisms (GCM) 10K type strain sequencing project: providing services to taxonomists for standard genome sequencing and annotation.</title>
        <authorList>
            <consortium name="The Broad Institute Genomics Platform"/>
            <consortium name="The Broad Institute Genome Sequencing Center for Infectious Disease"/>
            <person name="Wu L."/>
            <person name="Ma J."/>
        </authorList>
    </citation>
    <scope>NUCLEOTIDE SEQUENCE [LARGE SCALE GENOMIC DNA]</scope>
    <source>
        <strain evidence="3">JCM 4087</strain>
    </source>
</reference>
<protein>
    <submittedName>
        <fullName evidence="2">Methyltransferase domain-containing protein</fullName>
    </submittedName>
</protein>
<dbReference type="EMBL" id="JBHSPH010000009">
    <property type="protein sequence ID" value="MFC5864409.1"/>
    <property type="molecule type" value="Genomic_DNA"/>
</dbReference>
<gene>
    <name evidence="2" type="ORF">ACFPT7_19035</name>
</gene>
<comment type="caution">
    <text evidence="2">The sequence shown here is derived from an EMBL/GenBank/DDBJ whole genome shotgun (WGS) entry which is preliminary data.</text>
</comment>
<dbReference type="RefSeq" id="WP_263342145.1">
    <property type="nucleotide sequence ID" value="NZ_JAGSYH010000009.1"/>
</dbReference>
<dbReference type="Pfam" id="PF13649">
    <property type="entry name" value="Methyltransf_25"/>
    <property type="match status" value="1"/>
</dbReference>
<accession>A0ABW1EJC7</accession>
<evidence type="ECO:0000313" key="2">
    <source>
        <dbReference type="EMBL" id="MFC5864409.1"/>
    </source>
</evidence>
<dbReference type="InterPro" id="IPR041698">
    <property type="entry name" value="Methyltransf_25"/>
</dbReference>
<name>A0ABW1EJC7_9BACT</name>
<evidence type="ECO:0000259" key="1">
    <source>
        <dbReference type="Pfam" id="PF13649"/>
    </source>
</evidence>
<dbReference type="Gene3D" id="3.40.50.150">
    <property type="entry name" value="Vaccinia Virus protein VP39"/>
    <property type="match status" value="1"/>
</dbReference>
<dbReference type="InterPro" id="IPR029063">
    <property type="entry name" value="SAM-dependent_MTases_sf"/>
</dbReference>
<organism evidence="2 3">
    <name type="scientific">Acidicapsa dinghuensis</name>
    <dbReference type="NCBI Taxonomy" id="2218256"/>
    <lineage>
        <taxon>Bacteria</taxon>
        <taxon>Pseudomonadati</taxon>
        <taxon>Acidobacteriota</taxon>
        <taxon>Terriglobia</taxon>
        <taxon>Terriglobales</taxon>
        <taxon>Acidobacteriaceae</taxon>
        <taxon>Acidicapsa</taxon>
    </lineage>
</organism>
<proteinExistence type="predicted"/>
<sequence>MDLSTGYEAISAEFLTRRGNGATRSNAIGVKEVRAWARTLPRGSSVLDLGSGPGFPITVVLVEERLNVFAVDGSPSFVAAFQRNLPGIPILCESVLDSSFFGCAFDAVLAVGLIFLLKPEEQHRLIERFAEALVPGGRLLFTASARPGVWNDAMTGVESVSLGADQYRKLLASAGLTVTSEYEDIGENHYFDAFKEA</sequence>
<feature type="domain" description="Methyltransferase" evidence="1">
    <location>
        <begin position="46"/>
        <end position="137"/>
    </location>
</feature>
<dbReference type="GO" id="GO:0032259">
    <property type="term" value="P:methylation"/>
    <property type="evidence" value="ECO:0007669"/>
    <property type="project" value="UniProtKB-KW"/>
</dbReference>
<keyword evidence="2" id="KW-0808">Transferase</keyword>
<dbReference type="Proteomes" id="UP001596091">
    <property type="component" value="Unassembled WGS sequence"/>
</dbReference>
<evidence type="ECO:0000313" key="3">
    <source>
        <dbReference type="Proteomes" id="UP001596091"/>
    </source>
</evidence>